<accession>A0A8D0NVM7</accession>
<evidence type="ECO:0000313" key="3">
    <source>
        <dbReference type="Proteomes" id="UP000694726"/>
    </source>
</evidence>
<organism evidence="2 3">
    <name type="scientific">Sus scrofa</name>
    <name type="common">Pig</name>
    <dbReference type="NCBI Taxonomy" id="9823"/>
    <lineage>
        <taxon>Eukaryota</taxon>
        <taxon>Metazoa</taxon>
        <taxon>Chordata</taxon>
        <taxon>Craniata</taxon>
        <taxon>Vertebrata</taxon>
        <taxon>Euteleostomi</taxon>
        <taxon>Mammalia</taxon>
        <taxon>Eutheria</taxon>
        <taxon>Laurasiatheria</taxon>
        <taxon>Artiodactyla</taxon>
        <taxon>Suina</taxon>
        <taxon>Suidae</taxon>
        <taxon>Sus</taxon>
    </lineage>
</organism>
<evidence type="ECO:0000313" key="2">
    <source>
        <dbReference type="Ensembl" id="ENSSSCP00015024695.1"/>
    </source>
</evidence>
<dbReference type="PANTHER" id="PTHR36961:SF1">
    <property type="entry name" value="LEUKEMIA-ASSOCIATED PROTEIN 7"/>
    <property type="match status" value="1"/>
</dbReference>
<evidence type="ECO:0008006" key="4">
    <source>
        <dbReference type="Google" id="ProtNLM"/>
    </source>
</evidence>
<dbReference type="Proteomes" id="UP000694726">
    <property type="component" value="Unplaced"/>
</dbReference>
<dbReference type="Ensembl" id="ENSSSCT00015061475.1">
    <property type="protein sequence ID" value="ENSSSCP00015024695.1"/>
    <property type="gene ID" value="ENSSSCG00015046094.1"/>
</dbReference>
<proteinExistence type="predicted"/>
<evidence type="ECO:0000256" key="1">
    <source>
        <dbReference type="SAM" id="MobiDB-lite"/>
    </source>
</evidence>
<protein>
    <recommendedName>
        <fullName evidence="4">Deleted in lymphocytic leukemia 7</fullName>
    </recommendedName>
</protein>
<dbReference type="PANTHER" id="PTHR36961">
    <property type="entry name" value="LEUKEMIA-ASSOCIATED PROTEIN 7"/>
    <property type="match status" value="1"/>
</dbReference>
<dbReference type="InterPro" id="IPR031510">
    <property type="entry name" value="DLEU7"/>
</dbReference>
<feature type="region of interest" description="Disordered" evidence="1">
    <location>
        <begin position="53"/>
        <end position="101"/>
    </location>
</feature>
<dbReference type="AlphaFoldDB" id="A0A8D0NVM7"/>
<name>A0A8D0NVM7_PIG</name>
<sequence length="222" mass="23582">MASPAPLAASISHQMVALHTLQLLQQEWDWGDAPGAPEGSHDLDCVSTAPACRSGSPLARPGPGCEEESGGRGSRNGGSWAQASSPEAEVMRGAEGGRKLLPLPRGRGPACTLAGRAMRCALARVVDSTSGLVSVEQTLLAPLQQERSFPIHLKDSVEFRNICSHLALQLEGQQFDRDLDAAHQCLKTIVKKPTQSLASLPSDVHVVACAFLRQILQNLPDI</sequence>
<feature type="compositionally biased region" description="Basic and acidic residues" evidence="1">
    <location>
        <begin position="89"/>
        <end position="98"/>
    </location>
</feature>
<dbReference type="Pfam" id="PF15760">
    <property type="entry name" value="DLEU7"/>
    <property type="match status" value="1"/>
</dbReference>
<reference evidence="2" key="1">
    <citation type="submission" date="2025-08" db="UniProtKB">
        <authorList>
            <consortium name="Ensembl"/>
        </authorList>
    </citation>
    <scope>IDENTIFICATION</scope>
</reference>